<sequence>MPSQRRRLVGAAALLLVPLTPLARAADMPFLQTVYAASAQCTVDGSNWILYLGDQTAPYAWDAAASPDGSAFRDRAQQMHIHTTTPMQSLTCQLYGTRISVLGGLQLAGGVNAADPNFLSITLDGQPVTPDALTLTPANDTWKSTVLQAPPPNAAPLTPGMHTLQIQTGASFHGALKMWGMVANTSVQTAGWKPYSAPGVGSSTGHELPFVFNSSVASTMYNWGDRDPGVHNFGLQNVSSPEMAVAVREKAEATVNLPKNSSYLVLHGYSGPNYGTLWLDIEPAPPGVSTLPVERNTNKPWLVYDTLFEVPLDPTAEYTVTYTTKEGALGAGVYLASTGVLEYQENTLNPFTGGWKDGTKPKKRNLGPFIGGAVGGGIGAILLVGLIVFLWRRRRAAKNQPAISASEEGSSDGTLGESDAMLEKDGSARASLRPSSMGGRPKSGVSDRRKSEMAMMLERDKRKSVASTKSGRKSRRQSEMPAHVLSGDYRKDLESWLLPSGAYSGGALRQSRPISSTSGRGLLDGLAVPAHPLHSRPISSSSGRGLLDGLNVPPNPRNSRPVSSPPGRGLPPLDIAAAAPASPPPNLSPVEQTLATLTGKLPQSPPRTRVALPPGAEEPAPAPFAVQQAASPTASGPPLSFPTPTPASPTAAGPPTHAPPSSPQPRSESVASQATFFSLPDESMDAGDTTVGSEGFFSAQSHAAPVFLQPNSSSSRPMSRQAIPKGGASEAEVMDGHKAAVDETQYVPGTAM</sequence>
<feature type="signal peptide" evidence="3">
    <location>
        <begin position="1"/>
        <end position="25"/>
    </location>
</feature>
<accession>A0A0J0XLG3</accession>
<feature type="chain" id="PRO_5005245389" description="Galactose oxidase" evidence="3">
    <location>
        <begin position="26"/>
        <end position="752"/>
    </location>
</feature>
<feature type="transmembrane region" description="Helical" evidence="2">
    <location>
        <begin position="369"/>
        <end position="391"/>
    </location>
</feature>
<keyword evidence="5" id="KW-1185">Reference proteome</keyword>
<name>A0A0J0XLG3_9TREE</name>
<evidence type="ECO:0000256" key="1">
    <source>
        <dbReference type="SAM" id="MobiDB-lite"/>
    </source>
</evidence>
<keyword evidence="3" id="KW-0732">Signal</keyword>
<organism evidence="4 5">
    <name type="scientific">Cutaneotrichosporon oleaginosum</name>
    <dbReference type="NCBI Taxonomy" id="879819"/>
    <lineage>
        <taxon>Eukaryota</taxon>
        <taxon>Fungi</taxon>
        <taxon>Dikarya</taxon>
        <taxon>Basidiomycota</taxon>
        <taxon>Agaricomycotina</taxon>
        <taxon>Tremellomycetes</taxon>
        <taxon>Trichosporonales</taxon>
        <taxon>Trichosporonaceae</taxon>
        <taxon>Cutaneotrichosporon</taxon>
    </lineage>
</organism>
<feature type="region of interest" description="Disordered" evidence="1">
    <location>
        <begin position="400"/>
        <end position="419"/>
    </location>
</feature>
<dbReference type="GeneID" id="28987319"/>
<evidence type="ECO:0000256" key="2">
    <source>
        <dbReference type="SAM" id="Phobius"/>
    </source>
</evidence>
<feature type="compositionally biased region" description="Polar residues" evidence="1">
    <location>
        <begin position="401"/>
        <end position="413"/>
    </location>
</feature>
<evidence type="ECO:0008006" key="6">
    <source>
        <dbReference type="Google" id="ProtNLM"/>
    </source>
</evidence>
<dbReference type="AlphaFoldDB" id="A0A0J0XLG3"/>
<keyword evidence="2" id="KW-0472">Membrane</keyword>
<feature type="compositionally biased region" description="Basic and acidic residues" evidence="1">
    <location>
        <begin position="445"/>
        <end position="463"/>
    </location>
</feature>
<feature type="compositionally biased region" description="Polar residues" evidence="1">
    <location>
        <begin position="709"/>
        <end position="718"/>
    </location>
</feature>
<feature type="compositionally biased region" description="Low complexity" evidence="1">
    <location>
        <begin position="610"/>
        <end position="632"/>
    </location>
</feature>
<feature type="region of interest" description="Disordered" evidence="1">
    <location>
        <begin position="531"/>
        <end position="732"/>
    </location>
</feature>
<protein>
    <recommendedName>
        <fullName evidence="6">Galactose oxidase</fullName>
    </recommendedName>
</protein>
<evidence type="ECO:0000313" key="4">
    <source>
        <dbReference type="EMBL" id="KLT41933.1"/>
    </source>
</evidence>
<feature type="compositionally biased region" description="Polar residues" evidence="1">
    <location>
        <begin position="666"/>
        <end position="676"/>
    </location>
</feature>
<gene>
    <name evidence="4" type="ORF">CC85DRAFT_328643</name>
</gene>
<dbReference type="RefSeq" id="XP_018278424.1">
    <property type="nucleotide sequence ID" value="XM_018426716.1"/>
</dbReference>
<dbReference type="Proteomes" id="UP000053611">
    <property type="component" value="Unassembled WGS sequence"/>
</dbReference>
<reference evidence="4 5" key="1">
    <citation type="submission" date="2015-03" db="EMBL/GenBank/DDBJ databases">
        <title>Genomics and transcriptomics of the oil-accumulating basidiomycete yeast T. oleaginosus allow insights into substrate utilization and the diverse evolutionary trajectories of mating systems in fungi.</title>
        <authorList>
            <consortium name="DOE Joint Genome Institute"/>
            <person name="Kourist R."/>
            <person name="Kracht O."/>
            <person name="Bracharz F."/>
            <person name="Lipzen A."/>
            <person name="Nolan M."/>
            <person name="Ohm R."/>
            <person name="Grigoriev I."/>
            <person name="Sun S."/>
            <person name="Heitman J."/>
            <person name="Bruck T."/>
            <person name="Nowrousian M."/>
        </authorList>
    </citation>
    <scope>NUCLEOTIDE SEQUENCE [LARGE SCALE GENOMIC DNA]</scope>
    <source>
        <strain evidence="4 5">IBC0246</strain>
    </source>
</reference>
<proteinExistence type="predicted"/>
<keyword evidence="2" id="KW-0812">Transmembrane</keyword>
<keyword evidence="2" id="KW-1133">Transmembrane helix</keyword>
<evidence type="ECO:0000256" key="3">
    <source>
        <dbReference type="SAM" id="SignalP"/>
    </source>
</evidence>
<dbReference type="EMBL" id="KQ087211">
    <property type="protein sequence ID" value="KLT41933.1"/>
    <property type="molecule type" value="Genomic_DNA"/>
</dbReference>
<feature type="region of interest" description="Disordered" evidence="1">
    <location>
        <begin position="424"/>
        <end position="486"/>
    </location>
</feature>
<evidence type="ECO:0000313" key="5">
    <source>
        <dbReference type="Proteomes" id="UP000053611"/>
    </source>
</evidence>
<feature type="compositionally biased region" description="Low complexity" evidence="1">
    <location>
        <begin position="539"/>
        <end position="580"/>
    </location>
</feature>